<proteinExistence type="predicted"/>
<evidence type="ECO:0000313" key="4">
    <source>
        <dbReference type="Proteomes" id="UP000189229"/>
    </source>
</evidence>
<evidence type="ECO:0000256" key="1">
    <source>
        <dbReference type="SAM" id="MobiDB-lite"/>
    </source>
</evidence>
<dbReference type="InterPro" id="IPR036890">
    <property type="entry name" value="HATPase_C_sf"/>
</dbReference>
<dbReference type="AlphaFoldDB" id="A0A1V3WPB4"/>
<dbReference type="SUPFAM" id="SSF55874">
    <property type="entry name" value="ATPase domain of HSP90 chaperone/DNA topoisomerase II/histidine kinase"/>
    <property type="match status" value="1"/>
</dbReference>
<dbReference type="Proteomes" id="UP000189229">
    <property type="component" value="Unassembled WGS sequence"/>
</dbReference>
<dbReference type="Pfam" id="PF13581">
    <property type="entry name" value="HATPase_c_2"/>
    <property type="match status" value="1"/>
</dbReference>
<evidence type="ECO:0000259" key="2">
    <source>
        <dbReference type="Pfam" id="PF13581"/>
    </source>
</evidence>
<dbReference type="InterPro" id="IPR003594">
    <property type="entry name" value="HATPase_dom"/>
</dbReference>
<dbReference type="Gene3D" id="3.30.565.10">
    <property type="entry name" value="Histidine kinase-like ATPase, C-terminal domain"/>
    <property type="match status" value="1"/>
</dbReference>
<protein>
    <submittedName>
        <fullName evidence="3">Histidine kinase-, DNA gyrase B-, and HSP90-like ATPase family protein</fullName>
    </submittedName>
</protein>
<dbReference type="GO" id="GO:0016301">
    <property type="term" value="F:kinase activity"/>
    <property type="evidence" value="ECO:0007669"/>
    <property type="project" value="UniProtKB-KW"/>
</dbReference>
<evidence type="ECO:0000313" key="3">
    <source>
        <dbReference type="EMBL" id="OOK68819.1"/>
    </source>
</evidence>
<keyword evidence="3" id="KW-0808">Transferase</keyword>
<accession>A0A1V3WPB4</accession>
<name>A0A1V3WPB4_MYCKA</name>
<dbReference type="CDD" id="cd16936">
    <property type="entry name" value="HATPase_RsbW-like"/>
    <property type="match status" value="1"/>
</dbReference>
<organism evidence="3 4">
    <name type="scientific">Mycobacterium kansasii</name>
    <dbReference type="NCBI Taxonomy" id="1768"/>
    <lineage>
        <taxon>Bacteria</taxon>
        <taxon>Bacillati</taxon>
        <taxon>Actinomycetota</taxon>
        <taxon>Actinomycetes</taxon>
        <taxon>Mycobacteriales</taxon>
        <taxon>Mycobacteriaceae</taxon>
        <taxon>Mycobacterium</taxon>
    </lineage>
</organism>
<dbReference type="EMBL" id="MVBM01000007">
    <property type="protein sequence ID" value="OOK68819.1"/>
    <property type="molecule type" value="Genomic_DNA"/>
</dbReference>
<feature type="region of interest" description="Disordered" evidence="1">
    <location>
        <begin position="50"/>
        <end position="71"/>
    </location>
</feature>
<keyword evidence="3" id="KW-0418">Kinase</keyword>
<reference evidence="3 4" key="1">
    <citation type="submission" date="2017-02" db="EMBL/GenBank/DDBJ databases">
        <title>Complete genome sequences of Mycobacterium kansasii strains isolated from rhesus macaques.</title>
        <authorList>
            <person name="Panda A."/>
            <person name="Nagaraj S."/>
            <person name="Zhao X."/>
            <person name="Tettelin H."/>
            <person name="Detolla L.J."/>
        </authorList>
    </citation>
    <scope>NUCLEOTIDE SEQUENCE [LARGE SCALE GENOMIC DNA]</scope>
    <source>
        <strain evidence="3 4">11-3813</strain>
    </source>
</reference>
<feature type="domain" description="Histidine kinase/HSP90-like ATPase" evidence="2">
    <location>
        <begin position="4"/>
        <end position="63"/>
    </location>
</feature>
<comment type="caution">
    <text evidence="3">The sequence shown here is derived from an EMBL/GenBank/DDBJ whole genome shotgun (WGS) entry which is preliminary data.</text>
</comment>
<gene>
    <name evidence="3" type="ORF">BZL30_6806</name>
</gene>
<feature type="compositionally biased region" description="Basic and acidic residues" evidence="1">
    <location>
        <begin position="60"/>
        <end position="71"/>
    </location>
</feature>
<sequence>MVRPGQAQDVLIAVGEALANAIEHGHRRNPEGTIGLRAIALADRLQLTITDTGSWKPPRPPRDSHRGRASP</sequence>